<sequence length="167" mass="15740">MVSPAAVAVTVTWGAPEAVLVVPSPPVAPFAVAPAAPSAAGFAPVPVPAGSADVCATLASNAPFCDWGAGAKRLIPVTVPAAPATTTMTILKAVARSSEPTRARTATILICAPAGGLGARSASPAVPAASWTAAGAGTAPEVGAGTGTASAACASASLALICESSAL</sequence>
<evidence type="ECO:0000313" key="1">
    <source>
        <dbReference type="EMBL" id="TQS13844.1"/>
    </source>
</evidence>
<organism evidence="1 2">
    <name type="scientific">Microbispora hainanensis</name>
    <dbReference type="NCBI Taxonomy" id="568844"/>
    <lineage>
        <taxon>Bacteria</taxon>
        <taxon>Bacillati</taxon>
        <taxon>Actinomycetota</taxon>
        <taxon>Actinomycetes</taxon>
        <taxon>Streptosporangiales</taxon>
        <taxon>Streptosporangiaceae</taxon>
        <taxon>Microbispora</taxon>
    </lineage>
</organism>
<protein>
    <submittedName>
        <fullName evidence="1">Uncharacterized protein</fullName>
    </submittedName>
</protein>
<comment type="caution">
    <text evidence="1">The sequence shown here is derived from an EMBL/GenBank/DDBJ whole genome shotgun (WGS) entry which is preliminary data.</text>
</comment>
<proteinExistence type="predicted"/>
<dbReference type="AlphaFoldDB" id="A0A544YAT9"/>
<dbReference type="EMBL" id="VIRM01000062">
    <property type="protein sequence ID" value="TQS13844.1"/>
    <property type="molecule type" value="Genomic_DNA"/>
</dbReference>
<gene>
    <name evidence="1" type="ORF">FLX08_34510</name>
</gene>
<accession>A0A544YAT9</accession>
<evidence type="ECO:0000313" key="2">
    <source>
        <dbReference type="Proteomes" id="UP000316541"/>
    </source>
</evidence>
<reference evidence="1 2" key="1">
    <citation type="submission" date="2019-07" db="EMBL/GenBank/DDBJ databases">
        <title>Microbispora hainanensis DSM 45428.</title>
        <authorList>
            <person name="Thawai C."/>
        </authorList>
    </citation>
    <scope>NUCLEOTIDE SEQUENCE [LARGE SCALE GENOMIC DNA]</scope>
    <source>
        <strain evidence="1 2">DSM 45428</strain>
    </source>
</reference>
<name>A0A544YAT9_9ACTN</name>
<dbReference type="Proteomes" id="UP000316541">
    <property type="component" value="Unassembled WGS sequence"/>
</dbReference>